<name>E4ZGZ7_LEPMJ</name>
<evidence type="ECO:0000313" key="2">
    <source>
        <dbReference type="Proteomes" id="UP000002668"/>
    </source>
</evidence>
<dbReference type="InParanoid" id="E4ZGZ7"/>
<organism evidence="1 2">
    <name type="scientific">Leptosphaeria maculans (strain JN3 / isolate v23.1.3 / race Av1-4-5-6-7-8)</name>
    <name type="common">Blackleg fungus</name>
    <name type="synonym">Phoma lingam</name>
    <dbReference type="NCBI Taxonomy" id="985895"/>
    <lineage>
        <taxon>Eukaryota</taxon>
        <taxon>Fungi</taxon>
        <taxon>Dikarya</taxon>
        <taxon>Ascomycota</taxon>
        <taxon>Pezizomycotina</taxon>
        <taxon>Dothideomycetes</taxon>
        <taxon>Pleosporomycetidae</taxon>
        <taxon>Pleosporales</taxon>
        <taxon>Pleosporineae</taxon>
        <taxon>Leptosphaeriaceae</taxon>
        <taxon>Plenodomus</taxon>
        <taxon>Plenodomus lingam/Leptosphaeria maculans species complex</taxon>
    </lineage>
</organism>
<gene>
    <name evidence="1" type="ORF">LEMA_uP066930.1</name>
</gene>
<dbReference type="AlphaFoldDB" id="E4ZGZ7"/>
<proteinExistence type="predicted"/>
<dbReference type="VEuPathDB" id="FungiDB:LEMA_uP066930.1"/>
<dbReference type="HOGENOM" id="CLU_2850120_0_0_1"/>
<protein>
    <submittedName>
        <fullName evidence="1">Uncharacterized protein</fullName>
    </submittedName>
</protein>
<sequence>MISISRCNGSLPIGTDTARLQATLEYHQLEDENETITAQAPDEIAPPSVNFWSRTATLGLSAPII</sequence>
<keyword evidence="2" id="KW-1185">Reference proteome</keyword>
<accession>E4ZGZ7</accession>
<evidence type="ECO:0000313" key="1">
    <source>
        <dbReference type="EMBL" id="CBX90567.1"/>
    </source>
</evidence>
<dbReference type="EMBL" id="FP929064">
    <property type="protein sequence ID" value="CBX90567.1"/>
    <property type="molecule type" value="Genomic_DNA"/>
</dbReference>
<reference evidence="2" key="1">
    <citation type="journal article" date="2011" name="Nat. Commun.">
        <title>Effector diversification within compartments of the Leptosphaeria maculans genome affected by Repeat-Induced Point mutations.</title>
        <authorList>
            <person name="Rouxel T."/>
            <person name="Grandaubert J."/>
            <person name="Hane J.K."/>
            <person name="Hoede C."/>
            <person name="van de Wouw A.P."/>
            <person name="Couloux A."/>
            <person name="Dominguez V."/>
            <person name="Anthouard V."/>
            <person name="Bally P."/>
            <person name="Bourras S."/>
            <person name="Cozijnsen A.J."/>
            <person name="Ciuffetti L.M."/>
            <person name="Degrave A."/>
            <person name="Dilmaghani A."/>
            <person name="Duret L."/>
            <person name="Fudal I."/>
            <person name="Goodwin S.B."/>
            <person name="Gout L."/>
            <person name="Glaser N."/>
            <person name="Linglin J."/>
            <person name="Kema G.H.J."/>
            <person name="Lapalu N."/>
            <person name="Lawrence C.B."/>
            <person name="May K."/>
            <person name="Meyer M."/>
            <person name="Ollivier B."/>
            <person name="Poulain J."/>
            <person name="Schoch C.L."/>
            <person name="Simon A."/>
            <person name="Spatafora J.W."/>
            <person name="Stachowiak A."/>
            <person name="Turgeon B.G."/>
            <person name="Tyler B.M."/>
            <person name="Vincent D."/>
            <person name="Weissenbach J."/>
            <person name="Amselem J."/>
            <person name="Quesneville H."/>
            <person name="Oliver R.P."/>
            <person name="Wincker P."/>
            <person name="Balesdent M.-H."/>
            <person name="Howlett B.J."/>
        </authorList>
    </citation>
    <scope>NUCLEOTIDE SEQUENCE [LARGE SCALE GENOMIC DNA]</scope>
    <source>
        <strain evidence="2">JN3 / isolate v23.1.3 / race Av1-4-5-6-7-8</strain>
    </source>
</reference>
<dbReference type="Proteomes" id="UP000002668">
    <property type="component" value="Genome"/>
</dbReference>